<accession>A0AAP5LS23</accession>
<dbReference type="SUPFAM" id="SSF55718">
    <property type="entry name" value="SCP-like"/>
    <property type="match status" value="1"/>
</dbReference>
<dbReference type="InterPro" id="IPR036527">
    <property type="entry name" value="SCP2_sterol-bd_dom_sf"/>
</dbReference>
<dbReference type="Gene3D" id="3.30.1050.10">
    <property type="entry name" value="SCP2 sterol-binding domain"/>
    <property type="match status" value="1"/>
</dbReference>
<evidence type="ECO:0000313" key="2">
    <source>
        <dbReference type="EMBL" id="MDR6727235.1"/>
    </source>
</evidence>
<gene>
    <name evidence="2" type="ORF">J2W91_005761</name>
</gene>
<name>A0AAP5LS23_PAEAM</name>
<evidence type="ECO:0000313" key="3">
    <source>
        <dbReference type="Proteomes" id="UP001254832"/>
    </source>
</evidence>
<evidence type="ECO:0000259" key="1">
    <source>
        <dbReference type="PROSITE" id="PS51186"/>
    </source>
</evidence>
<organism evidence="2 3">
    <name type="scientific">Paenibacillus amylolyticus</name>
    <dbReference type="NCBI Taxonomy" id="1451"/>
    <lineage>
        <taxon>Bacteria</taxon>
        <taxon>Bacillati</taxon>
        <taxon>Bacillota</taxon>
        <taxon>Bacilli</taxon>
        <taxon>Bacillales</taxon>
        <taxon>Paenibacillaceae</taxon>
        <taxon>Paenibacillus</taxon>
    </lineage>
</organism>
<dbReference type="GO" id="GO:0030649">
    <property type="term" value="P:aminoglycoside antibiotic catabolic process"/>
    <property type="evidence" value="ECO:0007669"/>
    <property type="project" value="TreeGrafter"/>
</dbReference>
<protein>
    <submittedName>
        <fullName evidence="2">Acetyltransferase</fullName>
    </submittedName>
</protein>
<dbReference type="PROSITE" id="PS51186">
    <property type="entry name" value="GNAT"/>
    <property type="match status" value="1"/>
</dbReference>
<dbReference type="PANTHER" id="PTHR37817:SF1">
    <property type="entry name" value="N-ACETYLTRANSFERASE EIS"/>
    <property type="match status" value="1"/>
</dbReference>
<dbReference type="Proteomes" id="UP001254832">
    <property type="component" value="Unassembled WGS sequence"/>
</dbReference>
<feature type="domain" description="N-acetyltransferase" evidence="1">
    <location>
        <begin position="1"/>
        <end position="147"/>
    </location>
</feature>
<dbReference type="Pfam" id="PF13530">
    <property type="entry name" value="SCP2_2"/>
    <property type="match status" value="1"/>
</dbReference>
<proteinExistence type="predicted"/>
<dbReference type="AlphaFoldDB" id="A0AAP5LS23"/>
<dbReference type="RefSeq" id="WP_310145965.1">
    <property type="nucleotide sequence ID" value="NZ_JAVDTR010000025.1"/>
</dbReference>
<dbReference type="Pfam" id="PF17668">
    <property type="entry name" value="Acetyltransf_17"/>
    <property type="match status" value="1"/>
</dbReference>
<dbReference type="InterPro" id="IPR000182">
    <property type="entry name" value="GNAT_dom"/>
</dbReference>
<dbReference type="InterPro" id="IPR051554">
    <property type="entry name" value="Acetyltransferase_Eis"/>
</dbReference>
<dbReference type="GO" id="GO:0034069">
    <property type="term" value="F:aminoglycoside N-acetyltransferase activity"/>
    <property type="evidence" value="ECO:0007669"/>
    <property type="project" value="TreeGrafter"/>
</dbReference>
<comment type="caution">
    <text evidence="2">The sequence shown here is derived from an EMBL/GenBank/DDBJ whole genome shotgun (WGS) entry which is preliminary data.</text>
</comment>
<dbReference type="PANTHER" id="PTHR37817">
    <property type="entry name" value="N-ACETYLTRANSFERASE EIS"/>
    <property type="match status" value="1"/>
</dbReference>
<dbReference type="Pfam" id="PF13527">
    <property type="entry name" value="Acetyltransf_9"/>
    <property type="match status" value="1"/>
</dbReference>
<dbReference type="SUPFAM" id="SSF55729">
    <property type="entry name" value="Acyl-CoA N-acyltransferases (Nat)"/>
    <property type="match status" value="1"/>
</dbReference>
<dbReference type="InterPro" id="IPR016181">
    <property type="entry name" value="Acyl_CoA_acyltransferase"/>
</dbReference>
<dbReference type="Gene3D" id="3.40.630.30">
    <property type="match status" value="2"/>
</dbReference>
<dbReference type="CDD" id="cd04301">
    <property type="entry name" value="NAT_SF"/>
    <property type="match status" value="1"/>
</dbReference>
<dbReference type="EMBL" id="JAVDTR010000025">
    <property type="protein sequence ID" value="MDR6727235.1"/>
    <property type="molecule type" value="Genomic_DNA"/>
</dbReference>
<reference evidence="2" key="1">
    <citation type="submission" date="2023-07" db="EMBL/GenBank/DDBJ databases">
        <title>Sorghum-associated microbial communities from plants grown in Nebraska, USA.</title>
        <authorList>
            <person name="Schachtman D."/>
        </authorList>
    </citation>
    <scope>NUCLEOTIDE SEQUENCE</scope>
    <source>
        <strain evidence="2">BE80</strain>
    </source>
</reference>
<dbReference type="InterPro" id="IPR025559">
    <property type="entry name" value="Eis_dom"/>
</dbReference>
<sequence>MEFRKLTADAFEECMALSEYAFQFVMKEEQREKRQKQFEKHNVWGVYDDGSLGAKLHLIPFQTYIHGRSFDMGGIAGVATWPEYRRKGWVAGLLKHTLEEMNRNKQSISFLHPFAFAFYRKYGWETYIEYKKYKVPTSHLPAKKQTPGTLRRGNPDLDVLKSVYNAYAERYNGMLIRDDAWWKDSVLTEGTSQKAVYYDEAGQAQGYILYEVKERKFTIDEIIHLNEEARQALWTFIANHDSMIEEVTLQAPASDTLAFQLDNPRIQQEIIPYFMARIVSVEQFISQYPFASQDSPVQIALQVRDAHAPWNEGMWQLNVAMNGTASIWKASEPVSEEQTVQMDIQSLTAVLMGYRRPAEMEEIGRINGPAEAISALENAIPVRETYLLDFF</sequence>
<dbReference type="InterPro" id="IPR041380">
    <property type="entry name" value="Acetyltransf_17"/>
</dbReference>